<proteinExistence type="predicted"/>
<evidence type="ECO:0000313" key="3">
    <source>
        <dbReference type="EMBL" id="KAG6601779.1"/>
    </source>
</evidence>
<dbReference type="EMBL" id="JAGKQH010000004">
    <property type="protein sequence ID" value="KAG6601779.1"/>
    <property type="molecule type" value="Genomic_DNA"/>
</dbReference>
<evidence type="ECO:0000256" key="1">
    <source>
        <dbReference type="SAM" id="MobiDB-lite"/>
    </source>
</evidence>
<evidence type="ECO:0000313" key="4">
    <source>
        <dbReference type="Proteomes" id="UP000685013"/>
    </source>
</evidence>
<reference evidence="3 4" key="1">
    <citation type="journal article" date="2021" name="Hortic Res">
        <title>The domestication of Cucurbita argyrosperma as revealed by the genome of its wild relative.</title>
        <authorList>
            <person name="Barrera-Redondo J."/>
            <person name="Sanchez-de la Vega G."/>
            <person name="Aguirre-Liguori J.A."/>
            <person name="Castellanos-Morales G."/>
            <person name="Gutierrez-Guerrero Y.T."/>
            <person name="Aguirre-Dugua X."/>
            <person name="Aguirre-Planter E."/>
            <person name="Tenaillon M.I."/>
            <person name="Lira-Saade R."/>
            <person name="Eguiarte L.E."/>
        </authorList>
    </citation>
    <scope>NUCLEOTIDE SEQUENCE [LARGE SCALE GENOMIC DNA]</scope>
    <source>
        <strain evidence="3">JBR-2021</strain>
    </source>
</reference>
<feature type="non-terminal residue" evidence="3">
    <location>
        <position position="1"/>
    </location>
</feature>
<accession>A0AAV6NTP4</accession>
<name>A0AAV6NTP4_9ROSI</name>
<dbReference type="Pfam" id="PF03732">
    <property type="entry name" value="Retrotrans_gag"/>
    <property type="match status" value="1"/>
</dbReference>
<evidence type="ECO:0000259" key="2">
    <source>
        <dbReference type="Pfam" id="PF03732"/>
    </source>
</evidence>
<comment type="caution">
    <text evidence="3">The sequence shown here is derived from an EMBL/GenBank/DDBJ whole genome shotgun (WGS) entry which is preliminary data.</text>
</comment>
<protein>
    <recommendedName>
        <fullName evidence="2">Retrotransposon gag domain-containing protein</fullName>
    </recommendedName>
</protein>
<sequence>MLKYGGDPLESLSDPRGEISWIEFKEAFAKVYYPEDVQIRKHQELTHLKHRGHLVTAYAREFAKEVASSGTRRRRKLTYYGKRGRKLRNKTTTYCGKRGRKLRNKTTTYCGKRGRKLRNKTTTYCGKRGRKLRNKTTTYCGKRGRKLRNKERTYSST</sequence>
<feature type="region of interest" description="Disordered" evidence="1">
    <location>
        <begin position="135"/>
        <end position="157"/>
    </location>
</feature>
<organism evidence="3 4">
    <name type="scientific">Cucurbita argyrosperma subsp. sororia</name>
    <dbReference type="NCBI Taxonomy" id="37648"/>
    <lineage>
        <taxon>Eukaryota</taxon>
        <taxon>Viridiplantae</taxon>
        <taxon>Streptophyta</taxon>
        <taxon>Embryophyta</taxon>
        <taxon>Tracheophyta</taxon>
        <taxon>Spermatophyta</taxon>
        <taxon>Magnoliopsida</taxon>
        <taxon>eudicotyledons</taxon>
        <taxon>Gunneridae</taxon>
        <taxon>Pentapetalae</taxon>
        <taxon>rosids</taxon>
        <taxon>fabids</taxon>
        <taxon>Cucurbitales</taxon>
        <taxon>Cucurbitaceae</taxon>
        <taxon>Cucurbiteae</taxon>
        <taxon>Cucurbita</taxon>
    </lineage>
</organism>
<keyword evidence="4" id="KW-1185">Reference proteome</keyword>
<dbReference type="InterPro" id="IPR005162">
    <property type="entry name" value="Retrotrans_gag_dom"/>
</dbReference>
<feature type="domain" description="Retrotransposon gag" evidence="2">
    <location>
        <begin position="18"/>
        <end position="65"/>
    </location>
</feature>
<dbReference type="Proteomes" id="UP000685013">
    <property type="component" value="Chromosome 4"/>
</dbReference>
<gene>
    <name evidence="3" type="ORF">SDJN03_07012</name>
</gene>
<dbReference type="AlphaFoldDB" id="A0AAV6NTP4"/>